<feature type="binding site" evidence="13">
    <location>
        <begin position="16"/>
        <end position="23"/>
    </location>
    <ligand>
        <name>ATP</name>
        <dbReference type="ChEBI" id="CHEBI:30616"/>
    </ligand>
</feature>
<dbReference type="RefSeq" id="WP_073153093.1">
    <property type="nucleotide sequence ID" value="NZ_FQVL01000002.1"/>
</dbReference>
<evidence type="ECO:0000256" key="6">
    <source>
        <dbReference type="ARBA" id="ARBA00022490"/>
    </source>
</evidence>
<dbReference type="Gene3D" id="3.40.50.300">
    <property type="entry name" value="P-loop containing nucleotide triphosphate hydrolases"/>
    <property type="match status" value="1"/>
</dbReference>
<keyword evidence="10 13" id="KW-0067">ATP-binding</keyword>
<dbReference type="FunFam" id="3.40.50.300:FF:000855">
    <property type="entry name" value="Guanylate kinase"/>
    <property type="match status" value="1"/>
</dbReference>
<comment type="similarity">
    <text evidence="3 13">Belongs to the guanylate kinase family.</text>
</comment>
<dbReference type="Pfam" id="PF00625">
    <property type="entry name" value="Guanylate_kin"/>
    <property type="match status" value="1"/>
</dbReference>
<comment type="catalytic activity">
    <reaction evidence="12 13">
        <text>GMP + ATP = GDP + ADP</text>
        <dbReference type="Rhea" id="RHEA:20780"/>
        <dbReference type="ChEBI" id="CHEBI:30616"/>
        <dbReference type="ChEBI" id="CHEBI:58115"/>
        <dbReference type="ChEBI" id="CHEBI:58189"/>
        <dbReference type="ChEBI" id="CHEBI:456216"/>
        <dbReference type="EC" id="2.7.4.8"/>
    </reaction>
</comment>
<dbReference type="Gene3D" id="3.30.63.10">
    <property type="entry name" value="Guanylate Kinase phosphate binding domain"/>
    <property type="match status" value="1"/>
</dbReference>
<evidence type="ECO:0000256" key="2">
    <source>
        <dbReference type="ARBA" id="ARBA00004496"/>
    </source>
</evidence>
<dbReference type="OrthoDB" id="9808150at2"/>
<evidence type="ECO:0000256" key="12">
    <source>
        <dbReference type="ARBA" id="ARBA00048594"/>
    </source>
</evidence>
<dbReference type="InterPro" id="IPR027417">
    <property type="entry name" value="P-loop_NTPase"/>
</dbReference>
<reference evidence="15 16" key="1">
    <citation type="submission" date="2016-11" db="EMBL/GenBank/DDBJ databases">
        <authorList>
            <person name="Jaros S."/>
            <person name="Januszkiewicz K."/>
            <person name="Wedrychowicz H."/>
        </authorList>
    </citation>
    <scope>NUCLEOTIDE SEQUENCE [LARGE SCALE GENOMIC DNA]</scope>
    <source>
        <strain evidence="15 16">DSM 44666</strain>
    </source>
</reference>
<evidence type="ECO:0000313" key="15">
    <source>
        <dbReference type="EMBL" id="SHE61082.1"/>
    </source>
</evidence>
<dbReference type="GO" id="GO:0004385">
    <property type="term" value="F:GMP kinase activity"/>
    <property type="evidence" value="ECO:0007669"/>
    <property type="project" value="UniProtKB-UniRule"/>
</dbReference>
<keyword evidence="7 13" id="KW-0808">Transferase</keyword>
<sequence>MEAKYQPAGLLIVVSGPSGVGKGTVCHSLRQRVPTLTYSVSATTRSPREGEQDGLNYFFKSHYQFKQMIEHDELIEWAEYVGNYYGTPRKFVENSLAEGRDVLLEIDVQGALQVKKSFPEGVFIFLLPPTFDDLRKRIENRGSETPKTLDHRLTAASEEVKQLHYYDYVVINDEVEQASERIQSIIVAEHCRRERILINH</sequence>
<evidence type="ECO:0000256" key="5">
    <source>
        <dbReference type="ARBA" id="ARBA00016296"/>
    </source>
</evidence>
<proteinExistence type="inferred from homology"/>
<comment type="function">
    <text evidence="1 13">Essential for recycling GMP and indirectly, cGMP.</text>
</comment>
<dbReference type="HAMAP" id="MF_00328">
    <property type="entry name" value="Guanylate_kinase"/>
    <property type="match status" value="1"/>
</dbReference>
<dbReference type="SUPFAM" id="SSF52540">
    <property type="entry name" value="P-loop containing nucleoside triphosphate hydrolases"/>
    <property type="match status" value="1"/>
</dbReference>
<evidence type="ECO:0000256" key="11">
    <source>
        <dbReference type="ARBA" id="ARBA00030128"/>
    </source>
</evidence>
<keyword evidence="6 13" id="KW-0963">Cytoplasm</keyword>
<organism evidence="15 16">
    <name type="scientific">Seinonella peptonophila</name>
    <dbReference type="NCBI Taxonomy" id="112248"/>
    <lineage>
        <taxon>Bacteria</taxon>
        <taxon>Bacillati</taxon>
        <taxon>Bacillota</taxon>
        <taxon>Bacilli</taxon>
        <taxon>Bacillales</taxon>
        <taxon>Thermoactinomycetaceae</taxon>
        <taxon>Seinonella</taxon>
    </lineage>
</organism>
<evidence type="ECO:0000256" key="8">
    <source>
        <dbReference type="ARBA" id="ARBA00022741"/>
    </source>
</evidence>
<dbReference type="InterPro" id="IPR020590">
    <property type="entry name" value="Guanylate_kinase_CS"/>
</dbReference>
<evidence type="ECO:0000313" key="16">
    <source>
        <dbReference type="Proteomes" id="UP000184476"/>
    </source>
</evidence>
<dbReference type="FunFam" id="3.30.63.10:FF:000002">
    <property type="entry name" value="Guanylate kinase 1"/>
    <property type="match status" value="1"/>
</dbReference>
<evidence type="ECO:0000256" key="1">
    <source>
        <dbReference type="ARBA" id="ARBA00003531"/>
    </source>
</evidence>
<dbReference type="Proteomes" id="UP000184476">
    <property type="component" value="Unassembled WGS sequence"/>
</dbReference>
<dbReference type="CDD" id="cd00071">
    <property type="entry name" value="GMPK"/>
    <property type="match status" value="1"/>
</dbReference>
<dbReference type="InterPro" id="IPR008144">
    <property type="entry name" value="Guanylate_kin-like_dom"/>
</dbReference>
<dbReference type="PROSITE" id="PS50052">
    <property type="entry name" value="GUANYLATE_KINASE_2"/>
    <property type="match status" value="1"/>
</dbReference>
<dbReference type="EMBL" id="FQVL01000002">
    <property type="protein sequence ID" value="SHE61082.1"/>
    <property type="molecule type" value="Genomic_DNA"/>
</dbReference>
<dbReference type="PROSITE" id="PS00856">
    <property type="entry name" value="GUANYLATE_KINASE_1"/>
    <property type="match status" value="1"/>
</dbReference>
<feature type="domain" description="Guanylate kinase-like" evidence="14">
    <location>
        <begin position="9"/>
        <end position="187"/>
    </location>
</feature>
<dbReference type="InterPro" id="IPR008145">
    <property type="entry name" value="GK/Ca_channel_bsu"/>
</dbReference>
<name>A0A1M4UWM1_9BACL</name>
<evidence type="ECO:0000256" key="3">
    <source>
        <dbReference type="ARBA" id="ARBA00005790"/>
    </source>
</evidence>
<evidence type="ECO:0000256" key="10">
    <source>
        <dbReference type="ARBA" id="ARBA00022840"/>
    </source>
</evidence>
<keyword evidence="16" id="KW-1185">Reference proteome</keyword>
<dbReference type="PANTHER" id="PTHR23117:SF13">
    <property type="entry name" value="GUANYLATE KINASE"/>
    <property type="match status" value="1"/>
</dbReference>
<dbReference type="NCBIfam" id="TIGR03263">
    <property type="entry name" value="guanyl_kin"/>
    <property type="match status" value="1"/>
</dbReference>
<evidence type="ECO:0000256" key="13">
    <source>
        <dbReference type="HAMAP-Rule" id="MF_00328"/>
    </source>
</evidence>
<dbReference type="STRING" id="112248.SAMN05444392_10258"/>
<evidence type="ECO:0000259" key="14">
    <source>
        <dbReference type="PROSITE" id="PS50052"/>
    </source>
</evidence>
<protein>
    <recommendedName>
        <fullName evidence="5 13">Guanylate kinase</fullName>
        <ecNumber evidence="4 13">2.7.4.8</ecNumber>
    </recommendedName>
    <alternativeName>
        <fullName evidence="11 13">GMP kinase</fullName>
    </alternativeName>
</protein>
<gene>
    <name evidence="13" type="primary">gmk</name>
    <name evidence="15" type="ORF">SAMN05444392_10258</name>
</gene>
<dbReference type="PANTHER" id="PTHR23117">
    <property type="entry name" value="GUANYLATE KINASE-RELATED"/>
    <property type="match status" value="1"/>
</dbReference>
<dbReference type="GO" id="GO:0005524">
    <property type="term" value="F:ATP binding"/>
    <property type="evidence" value="ECO:0007669"/>
    <property type="project" value="UniProtKB-UniRule"/>
</dbReference>
<evidence type="ECO:0000256" key="9">
    <source>
        <dbReference type="ARBA" id="ARBA00022777"/>
    </source>
</evidence>
<accession>A0A1M4UWM1</accession>
<dbReference type="SMART" id="SM00072">
    <property type="entry name" value="GuKc"/>
    <property type="match status" value="1"/>
</dbReference>
<dbReference type="InterPro" id="IPR017665">
    <property type="entry name" value="Guanylate_kinase"/>
</dbReference>
<keyword evidence="8 13" id="KW-0547">Nucleotide-binding</keyword>
<dbReference type="EC" id="2.7.4.8" evidence="4 13"/>
<evidence type="ECO:0000256" key="4">
    <source>
        <dbReference type="ARBA" id="ARBA00012961"/>
    </source>
</evidence>
<keyword evidence="9 13" id="KW-0418">Kinase</keyword>
<dbReference type="AlphaFoldDB" id="A0A1M4UWM1"/>
<comment type="subcellular location">
    <subcellularLocation>
        <location evidence="2 13">Cytoplasm</location>
    </subcellularLocation>
</comment>
<dbReference type="GO" id="GO:0005829">
    <property type="term" value="C:cytosol"/>
    <property type="evidence" value="ECO:0007669"/>
    <property type="project" value="TreeGrafter"/>
</dbReference>
<evidence type="ECO:0000256" key="7">
    <source>
        <dbReference type="ARBA" id="ARBA00022679"/>
    </source>
</evidence>